<keyword evidence="2" id="KW-1185">Reference proteome</keyword>
<accession>A0AAV2ZGB7</accession>
<evidence type="ECO:0000313" key="1">
    <source>
        <dbReference type="EMBL" id="DBA05106.1"/>
    </source>
</evidence>
<dbReference type="AlphaFoldDB" id="A0AAV2ZGB7"/>
<reference evidence="1" key="2">
    <citation type="journal article" date="2023" name="Microbiol Resour">
        <title>Decontamination and Annotation of the Draft Genome Sequence of the Oomycete Lagenidium giganteum ARSEF 373.</title>
        <authorList>
            <person name="Morgan W.R."/>
            <person name="Tartar A."/>
        </authorList>
    </citation>
    <scope>NUCLEOTIDE SEQUENCE</scope>
    <source>
        <strain evidence="1">ARSEF 373</strain>
    </source>
</reference>
<gene>
    <name evidence="1" type="ORF">N0F65_000794</name>
</gene>
<sequence length="97" mass="10751">MHQPRQCAAKRLKPKTCCEWLKSCSARNARPCGMKHSHPHSPLQATSANACFRRASSFSPRYVPQLRLRILKISCFCVPTRPCGTLPPLSAASSMTP</sequence>
<dbReference type="Proteomes" id="UP001146120">
    <property type="component" value="Unassembled WGS sequence"/>
</dbReference>
<comment type="caution">
    <text evidence="1">The sequence shown here is derived from an EMBL/GenBank/DDBJ whole genome shotgun (WGS) entry which is preliminary data.</text>
</comment>
<evidence type="ECO:0000313" key="2">
    <source>
        <dbReference type="Proteomes" id="UP001146120"/>
    </source>
</evidence>
<organism evidence="1 2">
    <name type="scientific">Lagenidium giganteum</name>
    <dbReference type="NCBI Taxonomy" id="4803"/>
    <lineage>
        <taxon>Eukaryota</taxon>
        <taxon>Sar</taxon>
        <taxon>Stramenopiles</taxon>
        <taxon>Oomycota</taxon>
        <taxon>Peronosporomycetes</taxon>
        <taxon>Pythiales</taxon>
        <taxon>Pythiaceae</taxon>
    </lineage>
</organism>
<protein>
    <submittedName>
        <fullName evidence="1">Uncharacterized protein</fullName>
    </submittedName>
</protein>
<proteinExistence type="predicted"/>
<dbReference type="EMBL" id="DAKRPA010000003">
    <property type="protein sequence ID" value="DBA05106.1"/>
    <property type="molecule type" value="Genomic_DNA"/>
</dbReference>
<reference evidence="1" key="1">
    <citation type="submission" date="2022-11" db="EMBL/GenBank/DDBJ databases">
        <authorList>
            <person name="Morgan W.R."/>
            <person name="Tartar A."/>
        </authorList>
    </citation>
    <scope>NUCLEOTIDE SEQUENCE</scope>
    <source>
        <strain evidence="1">ARSEF 373</strain>
    </source>
</reference>
<name>A0AAV2ZGB7_9STRA</name>